<dbReference type="PANTHER" id="PTHR33490:SF3">
    <property type="entry name" value="CONSERVED INTEGRAL MEMBRANE PROTEIN"/>
    <property type="match status" value="1"/>
</dbReference>
<evidence type="ECO:0000313" key="4">
    <source>
        <dbReference type="EMBL" id="MCZ3365264.1"/>
    </source>
</evidence>
<dbReference type="AlphaFoldDB" id="A0A9E5DK58"/>
<gene>
    <name evidence="5" type="ORF">O3H35_03755</name>
    <name evidence="4" type="ORF">O3H54_05160</name>
</gene>
<dbReference type="InterPro" id="IPR014755">
    <property type="entry name" value="Cu-Rt/internalin_Ig-like"/>
</dbReference>
<dbReference type="Gene3D" id="3.10.620.30">
    <property type="match status" value="1"/>
</dbReference>
<dbReference type="InterPro" id="IPR025275">
    <property type="entry name" value="DUF4015"/>
</dbReference>
<organism evidence="4 6">
    <name type="scientific">Methanobacterium veterum</name>
    <dbReference type="NCBI Taxonomy" id="408577"/>
    <lineage>
        <taxon>Archaea</taxon>
        <taxon>Methanobacteriati</taxon>
        <taxon>Methanobacteriota</taxon>
        <taxon>Methanomada group</taxon>
        <taxon>Methanobacteria</taxon>
        <taxon>Methanobacteriales</taxon>
        <taxon>Methanobacteriaceae</taxon>
        <taxon>Methanobacterium</taxon>
    </lineage>
</organism>
<reference evidence="4" key="1">
    <citation type="submission" date="2022-12" db="EMBL/GenBank/DDBJ databases">
        <title>Reclassification of two methanogenic archaea species isolated from the Kolyma lowland permafrost.</title>
        <authorList>
            <person name="Trubitsyn V.E."/>
            <person name="Rivkina E.M."/>
            <person name="Shcherbakova V.A."/>
        </authorList>
    </citation>
    <scope>NUCLEOTIDE SEQUENCE</scope>
    <source>
        <strain evidence="4">M2</strain>
        <strain evidence="5">MK4</strain>
    </source>
</reference>
<dbReference type="InterPro" id="IPR002931">
    <property type="entry name" value="Transglutaminase-like"/>
</dbReference>
<accession>A0A9E5DK58</accession>
<dbReference type="SMART" id="SM00460">
    <property type="entry name" value="TGc"/>
    <property type="match status" value="1"/>
</dbReference>
<dbReference type="EMBL" id="JAPVER010000019">
    <property type="protein sequence ID" value="MCZ3365264.1"/>
    <property type="molecule type" value="Genomic_DNA"/>
</dbReference>
<dbReference type="InterPro" id="IPR032812">
    <property type="entry name" value="SbsA_Ig"/>
</dbReference>
<feature type="region of interest" description="Disordered" evidence="2">
    <location>
        <begin position="11"/>
        <end position="50"/>
    </location>
</feature>
<dbReference type="RefSeq" id="WP_269221176.1">
    <property type="nucleotide sequence ID" value="NZ_JAPVER010000019.1"/>
</dbReference>
<protein>
    <submittedName>
        <fullName evidence="4">Ig-like domain-containing protein</fullName>
    </submittedName>
</protein>
<dbReference type="Proteomes" id="UP001068021">
    <property type="component" value="Unassembled WGS sequence"/>
</dbReference>
<keyword evidence="6" id="KW-1185">Reference proteome</keyword>
<feature type="compositionally biased region" description="Polar residues" evidence="2">
    <location>
        <begin position="11"/>
        <end position="22"/>
    </location>
</feature>
<comment type="caution">
    <text evidence="4">The sequence shown here is derived from an EMBL/GenBank/DDBJ whole genome shotgun (WGS) entry which is preliminary data.</text>
</comment>
<dbReference type="SUPFAM" id="SSF54001">
    <property type="entry name" value="Cysteine proteinases"/>
    <property type="match status" value="1"/>
</dbReference>
<dbReference type="Pfam" id="PF09373">
    <property type="entry name" value="PMBR"/>
    <property type="match status" value="1"/>
</dbReference>
<dbReference type="Proteomes" id="UP001074446">
    <property type="component" value="Unassembled WGS sequence"/>
</dbReference>
<dbReference type="InterPro" id="IPR018975">
    <property type="entry name" value="Pseudomurein-binding_repeat"/>
</dbReference>
<dbReference type="SUPFAM" id="SSF51445">
    <property type="entry name" value="(Trans)glycosidases"/>
    <property type="match status" value="1"/>
</dbReference>
<dbReference type="EMBL" id="JAPVES010000026">
    <property type="protein sequence ID" value="MCZ3371741.1"/>
    <property type="molecule type" value="Genomic_DNA"/>
</dbReference>
<evidence type="ECO:0000313" key="5">
    <source>
        <dbReference type="EMBL" id="MCZ3371741.1"/>
    </source>
</evidence>
<dbReference type="Gene3D" id="2.60.40.1220">
    <property type="match status" value="6"/>
</dbReference>
<keyword evidence="1" id="KW-0732">Signal</keyword>
<dbReference type="Gene3D" id="3.20.20.80">
    <property type="entry name" value="Glycosidases"/>
    <property type="match status" value="2"/>
</dbReference>
<dbReference type="Pfam" id="PF13200">
    <property type="entry name" value="DUF4015"/>
    <property type="match status" value="1"/>
</dbReference>
<evidence type="ECO:0000256" key="2">
    <source>
        <dbReference type="SAM" id="MobiDB-lite"/>
    </source>
</evidence>
<dbReference type="Pfam" id="PF01841">
    <property type="entry name" value="Transglut_core"/>
    <property type="match status" value="1"/>
</dbReference>
<dbReference type="PANTHER" id="PTHR33490">
    <property type="entry name" value="BLR5614 PROTEIN-RELATED"/>
    <property type="match status" value="1"/>
</dbReference>
<sequence length="1248" mass="133794">MLSINSISAATETGNTTNASEQNITSNVTNSSNTTIQKSMDTANTTNSSNTTIQKSMEAAGGTSYSKVKSVWIPSDYVGSLNVAALQNLGITDVFVKSNLISTPSYSSVLTAILQKLKGTNIRVHAWITCFKDVNGDWIDPANKTQQDFLINSITAIVKNYNVSGINLDYVRYSGSGSNIAGESGTAAITAFVQLVYNTVKSINSSVAVSADLMPEGSANAYYYGQDYAQLAKYLDFLVPMIYKGNYGYNSSTGTSSSGKNGTSWIASTVAYIVSQSNGTPVIAGLQTYRSDKNVTAIPAGELQNDINAAINNGSSGYALFRYGLISSSFGMDSTIPTIKSIDPSNNSVNVPINKVIKVTFSEPVKAGTLSIYVKNSSTGKYVPITTSINSNVLTITLNSNLTKETTYSIILNAGSITDLTGNALKSYTTKFTTDATAPTVKSIDPTNNSANIAVNKVIKVTFSEPVKAGTLSIYLKNLKTGKYVTVTKKISGNILIITPAISLTKATLYYVTLNAGSIIDLAGNAIKTYTTKFTTDSTAPTVKSIDPTNNSANIAVNKVIKVTFSEPVKAGTLSIKLKNLKTGKYISIAKKISGNTLTITPTSNLIKATQYSVILNAGSVTDLAGNTIKSYTTKFTTDKTSPTVKSIDPANNSANIPINKTIKITFSESIKLGTSGIYLKNLKTGNYVLITKTISGNTLTIKPTNNLIKATQYSLILNAGSITDLAGNALKSYTTKFTTDKTSPTVKSIDPSNNSVNIAINKTIKITFSESIKLGTSGIYLKNLKTGKYEFITKTISGNTLTIKPTNNLIKATQYSLILNAGSITDLAGNALKSCTTKFTTDSTAPTVKSIDPTNNSANVPLSKVIKITFSESIKAGTLGVGVKDLTGKYIPITTSISGNVLTITPKSNLTNGTLYYIVLNTSSVTDLAGNALKSYNTQFTTNGTIFTITQINTAAASVKSYIETNNRLPNYVTIGTRQVTMPQFLQLLVTSLLQINNKTNKFMIPCNINAPASPNGSYMYGNIVLTEYLGIAQNIHDYINSNSCAPNYMTSSLGNIQYESLVYMYSKILNYYKTNGNLPNYVLVDSSVTNTAVPSELQQYLQATTNCQVTNSQIQALAKSITSGKTSAYDKALAIFNWVRDKLGYSFYYNTKYGAVGTLNAMTGNCVDTAHLLIALERAAGIPARYEHVYAQFSSGNWYGHVIAQVWVNGKWYNVDATSYSNSFGIIKNWNTSTATYKGTYATLPF</sequence>
<evidence type="ECO:0000313" key="6">
    <source>
        <dbReference type="Proteomes" id="UP001068021"/>
    </source>
</evidence>
<name>A0A9E5DK58_9EURY</name>
<dbReference type="Pfam" id="PF13205">
    <property type="entry name" value="Big_5"/>
    <property type="match status" value="6"/>
</dbReference>
<feature type="domain" description="Transglutaminase-like" evidence="3">
    <location>
        <begin position="1160"/>
        <end position="1221"/>
    </location>
</feature>
<evidence type="ECO:0000256" key="1">
    <source>
        <dbReference type="ARBA" id="ARBA00022729"/>
    </source>
</evidence>
<evidence type="ECO:0000259" key="3">
    <source>
        <dbReference type="SMART" id="SM00460"/>
    </source>
</evidence>
<proteinExistence type="predicted"/>
<dbReference type="InterPro" id="IPR017853">
    <property type="entry name" value="GH"/>
</dbReference>
<dbReference type="InterPro" id="IPR038765">
    <property type="entry name" value="Papain-like_cys_pep_sf"/>
</dbReference>
<feature type="compositionally biased region" description="Low complexity" evidence="2">
    <location>
        <begin position="23"/>
        <end position="50"/>
    </location>
</feature>